<evidence type="ECO:0000256" key="5">
    <source>
        <dbReference type="SAM" id="Phobius"/>
    </source>
</evidence>
<dbReference type="PROSITE" id="PS50929">
    <property type="entry name" value="ABC_TM1F"/>
    <property type="match status" value="1"/>
</dbReference>
<keyword evidence="4 5" id="KW-0472">Membrane</keyword>
<feature type="domain" description="ABC transporter" evidence="6">
    <location>
        <begin position="334"/>
        <end position="543"/>
    </location>
</feature>
<organism evidence="8 9">
    <name type="scientific">Nitrosomonas communis</name>
    <dbReference type="NCBI Taxonomy" id="44574"/>
    <lineage>
        <taxon>Bacteria</taxon>
        <taxon>Pseudomonadati</taxon>
        <taxon>Pseudomonadota</taxon>
        <taxon>Betaproteobacteria</taxon>
        <taxon>Nitrosomonadales</taxon>
        <taxon>Nitrosomonadaceae</taxon>
        <taxon>Nitrosomonas</taxon>
    </lineage>
</organism>
<keyword evidence="9" id="KW-1185">Reference proteome</keyword>
<keyword evidence="3 5" id="KW-1133">Transmembrane helix</keyword>
<evidence type="ECO:0000313" key="8">
    <source>
        <dbReference type="EMBL" id="SFM96552.1"/>
    </source>
</evidence>
<evidence type="ECO:0000256" key="3">
    <source>
        <dbReference type="ARBA" id="ARBA00022989"/>
    </source>
</evidence>
<dbReference type="Gene3D" id="1.20.1560.10">
    <property type="entry name" value="ABC transporter type 1, transmembrane domain"/>
    <property type="match status" value="1"/>
</dbReference>
<dbReference type="InterPro" id="IPR039421">
    <property type="entry name" value="Type_1_exporter"/>
</dbReference>
<feature type="transmembrane region" description="Helical" evidence="5">
    <location>
        <begin position="137"/>
        <end position="158"/>
    </location>
</feature>
<feature type="transmembrane region" description="Helical" evidence="5">
    <location>
        <begin position="12"/>
        <end position="42"/>
    </location>
</feature>
<dbReference type="AlphaFoldDB" id="A0A1I4V5V0"/>
<dbReference type="GO" id="GO:0005886">
    <property type="term" value="C:plasma membrane"/>
    <property type="evidence" value="ECO:0007669"/>
    <property type="project" value="UniProtKB-SubCell"/>
</dbReference>
<keyword evidence="8" id="KW-0067">ATP-binding</keyword>
<evidence type="ECO:0000256" key="1">
    <source>
        <dbReference type="ARBA" id="ARBA00004651"/>
    </source>
</evidence>
<comment type="subcellular location">
    <subcellularLocation>
        <location evidence="1">Cell membrane</location>
        <topology evidence="1">Multi-pass membrane protein</topology>
    </subcellularLocation>
</comment>
<feature type="transmembrane region" description="Helical" evidence="5">
    <location>
        <begin position="268"/>
        <end position="288"/>
    </location>
</feature>
<dbReference type="EMBL" id="FOUB01000076">
    <property type="protein sequence ID" value="SFM96552.1"/>
    <property type="molecule type" value="Genomic_DNA"/>
</dbReference>
<dbReference type="GO" id="GO:0016887">
    <property type="term" value="F:ATP hydrolysis activity"/>
    <property type="evidence" value="ECO:0007669"/>
    <property type="project" value="InterPro"/>
</dbReference>
<dbReference type="InterPro" id="IPR027417">
    <property type="entry name" value="P-loop_NTPase"/>
</dbReference>
<reference evidence="9" key="1">
    <citation type="submission" date="2016-10" db="EMBL/GenBank/DDBJ databases">
        <authorList>
            <person name="Varghese N."/>
            <person name="Submissions S."/>
        </authorList>
    </citation>
    <scope>NUCLEOTIDE SEQUENCE [LARGE SCALE GENOMIC DNA]</scope>
    <source>
        <strain evidence="9">Nm44</strain>
    </source>
</reference>
<evidence type="ECO:0000313" key="9">
    <source>
        <dbReference type="Proteomes" id="UP000183287"/>
    </source>
</evidence>
<dbReference type="Gene3D" id="3.40.50.300">
    <property type="entry name" value="P-loop containing nucleotide triphosphate hydrolases"/>
    <property type="match status" value="1"/>
</dbReference>
<dbReference type="SUPFAM" id="SSF52540">
    <property type="entry name" value="P-loop containing nucleoside triphosphate hydrolases"/>
    <property type="match status" value="1"/>
</dbReference>
<dbReference type="InterPro" id="IPR036640">
    <property type="entry name" value="ABC1_TM_sf"/>
</dbReference>
<dbReference type="PROSITE" id="PS50893">
    <property type="entry name" value="ABC_TRANSPORTER_2"/>
    <property type="match status" value="1"/>
</dbReference>
<keyword evidence="2 5" id="KW-0812">Transmembrane</keyword>
<dbReference type="Pfam" id="PF00664">
    <property type="entry name" value="ABC_membrane"/>
    <property type="match status" value="1"/>
</dbReference>
<evidence type="ECO:0000259" key="7">
    <source>
        <dbReference type="PROSITE" id="PS50929"/>
    </source>
</evidence>
<keyword evidence="8" id="KW-0547">Nucleotide-binding</keyword>
<proteinExistence type="predicted"/>
<evidence type="ECO:0000256" key="2">
    <source>
        <dbReference type="ARBA" id="ARBA00022692"/>
    </source>
</evidence>
<dbReference type="Pfam" id="PF00005">
    <property type="entry name" value="ABC_tran"/>
    <property type="match status" value="1"/>
</dbReference>
<evidence type="ECO:0000256" key="4">
    <source>
        <dbReference type="ARBA" id="ARBA00023136"/>
    </source>
</evidence>
<dbReference type="PANTHER" id="PTHR43394:SF1">
    <property type="entry name" value="ATP-BINDING CASSETTE SUB-FAMILY B MEMBER 10, MITOCHONDRIAL"/>
    <property type="match status" value="1"/>
</dbReference>
<feature type="transmembrane region" description="Helical" evidence="5">
    <location>
        <begin position="62"/>
        <end position="87"/>
    </location>
</feature>
<feature type="transmembrane region" description="Helical" evidence="5">
    <location>
        <begin position="164"/>
        <end position="181"/>
    </location>
</feature>
<dbReference type="InterPro" id="IPR003439">
    <property type="entry name" value="ABC_transporter-like_ATP-bd"/>
</dbReference>
<dbReference type="GO" id="GO:0005524">
    <property type="term" value="F:ATP binding"/>
    <property type="evidence" value="ECO:0007669"/>
    <property type="project" value="UniProtKB-KW"/>
</dbReference>
<protein>
    <submittedName>
        <fullName evidence="8">ATP-binding cassette, subfamily B, MsbA</fullName>
    </submittedName>
</protein>
<dbReference type="RefSeq" id="WP_074906900.1">
    <property type="nucleotide sequence ID" value="NZ_FOUB01000076.1"/>
</dbReference>
<feature type="transmembrane region" description="Helical" evidence="5">
    <location>
        <begin position="245"/>
        <end position="262"/>
    </location>
</feature>
<dbReference type="Proteomes" id="UP000183287">
    <property type="component" value="Unassembled WGS sequence"/>
</dbReference>
<dbReference type="PANTHER" id="PTHR43394">
    <property type="entry name" value="ATP-DEPENDENT PERMEASE MDL1, MITOCHONDRIAL"/>
    <property type="match status" value="1"/>
</dbReference>
<dbReference type="STRING" id="44574.AAW31_16365"/>
<sequence length="543" mass="60627">MIEIQMLRRLMIWVVPYWTMLAFAIISLITIAVTTSILPLFIKPLLDNILTSQHGLEEFQFALLAILGLLITRSLASFSCSYATSWVSGKVGIDLRRTLFEKLLALPLSYPKEANPDKLSINLFSEIEHATDSIAQILIIFVKEILTITGLLIVMILLNWEFSFMGFLIALVIGLIMQFVSQASNSHQKVPHLLITSTFLTSSKHIKSIKLDGSQSQESQHFCNSIDHQRNLALKQVATKTFSKTIAFIMIATILTVFFLLFKQQISLGMMTVGDASALITAVLMLVLPVRRVLNIQISPQNKFQVIHNIDSLLAQKNETDSGKVEITSVRGQIRFEEINAGYYSQICPPLFNLTLTIQPGEIIALPISSQGQERTFIDLIARFIHPASGRILLDDVDIATIKLADLRAKIAWITPDTRLLNDTIAANIAYGTTRCATEASVMKVARTCHVTKFAREMPHGLQTRIDNKDIKFTENQRQRILIARALLKNPAIVIIDETTAVFDINCPLVNNALDALIQNRTTLIASSQPNMLGKAHRIIKLT</sequence>
<dbReference type="OrthoDB" id="8554730at2"/>
<gene>
    <name evidence="8" type="ORF">SAMN05421863_107616</name>
</gene>
<accession>A0A1I4V5V0</accession>
<dbReference type="InterPro" id="IPR011527">
    <property type="entry name" value="ABC1_TM_dom"/>
</dbReference>
<dbReference type="SUPFAM" id="SSF90123">
    <property type="entry name" value="ABC transporter transmembrane region"/>
    <property type="match status" value="1"/>
</dbReference>
<name>A0A1I4V5V0_9PROT</name>
<feature type="domain" description="ABC transmembrane type-1" evidence="7">
    <location>
        <begin position="22"/>
        <end position="295"/>
    </location>
</feature>
<dbReference type="GO" id="GO:0015421">
    <property type="term" value="F:ABC-type oligopeptide transporter activity"/>
    <property type="evidence" value="ECO:0007669"/>
    <property type="project" value="TreeGrafter"/>
</dbReference>
<evidence type="ECO:0000259" key="6">
    <source>
        <dbReference type="PROSITE" id="PS50893"/>
    </source>
</evidence>